<dbReference type="AlphaFoldDB" id="I0UQH3"/>
<proteinExistence type="predicted"/>
<evidence type="ECO:0000313" key="2">
    <source>
        <dbReference type="EMBL" id="EID50126.1"/>
    </source>
</evidence>
<dbReference type="Proteomes" id="UP000004863">
    <property type="component" value="Unassembled WGS sequence"/>
</dbReference>
<feature type="transmembrane region" description="Helical" evidence="1">
    <location>
        <begin position="76"/>
        <end position="94"/>
    </location>
</feature>
<feature type="transmembrane region" description="Helical" evidence="1">
    <location>
        <begin position="44"/>
        <end position="70"/>
    </location>
</feature>
<evidence type="ECO:0000256" key="1">
    <source>
        <dbReference type="SAM" id="Phobius"/>
    </source>
</evidence>
<reference evidence="2" key="1">
    <citation type="submission" date="2012-03" db="EMBL/GenBank/DDBJ databases">
        <authorList>
            <person name="Durkin A.S."/>
            <person name="McCorrison J."/>
            <person name="Torralba M."/>
            <person name="Gillis M."/>
            <person name="Methe B."/>
            <person name="Sutton G."/>
            <person name="Nelson K.E."/>
        </authorList>
    </citation>
    <scope>NUCLEOTIDE SEQUENCE [LARGE SCALE GENOMIC DNA]</scope>
    <source>
        <strain evidence="2">F0474</strain>
    </source>
</reference>
<dbReference type="PATRIC" id="fig|1125724.3.peg.2067"/>
<dbReference type="EMBL" id="AJJQ01000047">
    <property type="protein sequence ID" value="EID50126.1"/>
    <property type="molecule type" value="Genomic_DNA"/>
</dbReference>
<accession>I0UQH3</accession>
<name>I0UQH3_9MICC</name>
<dbReference type="RefSeq" id="WP_006889092.1">
    <property type="nucleotide sequence ID" value="NZ_AJJQ01000047.1"/>
</dbReference>
<keyword evidence="1" id="KW-0812">Transmembrane</keyword>
<organism evidence="2 3">
    <name type="scientific">Rothia aeria F0474</name>
    <dbReference type="NCBI Taxonomy" id="1125724"/>
    <lineage>
        <taxon>Bacteria</taxon>
        <taxon>Bacillati</taxon>
        <taxon>Actinomycetota</taxon>
        <taxon>Actinomycetes</taxon>
        <taxon>Micrococcales</taxon>
        <taxon>Micrococcaceae</taxon>
        <taxon>Rothia</taxon>
    </lineage>
</organism>
<keyword evidence="3" id="KW-1185">Reference proteome</keyword>
<evidence type="ECO:0000313" key="3">
    <source>
        <dbReference type="Proteomes" id="UP000004863"/>
    </source>
</evidence>
<comment type="caution">
    <text evidence="2">The sequence shown here is derived from an EMBL/GenBank/DDBJ whole genome shotgun (WGS) entry which is preliminary data.</text>
</comment>
<dbReference type="OrthoDB" id="4971784at2"/>
<feature type="transmembrane region" description="Helical" evidence="1">
    <location>
        <begin position="6"/>
        <end position="23"/>
    </location>
</feature>
<keyword evidence="1" id="KW-0472">Membrane</keyword>
<keyword evidence="1" id="KW-1133">Transmembrane helix</keyword>
<protein>
    <submittedName>
        <fullName evidence="2">Uncharacterized protein</fullName>
    </submittedName>
</protein>
<sequence>MPLHTFTTILQISAGIMILYGIRDEYKRYRDKKKGKIVKRLPRLEGAATIFGCICLVGFFIALFIALPASEWLPNWYYFVGGILSAATGIALLYRYETKYLSINPDATITYRGSFGQPHTAPVSSINEYKYTPGHTHLNNEYIEDNLWLWDSKNNTIATYSPEYLKEYSIMAHLVFRCARGRWPDMNNPDEVAIIKKATTSKGRGEIIRYLQENTEATGLANHTPTPA</sequence>
<gene>
    <name evidence="2" type="ORF">HMPREF1324_2175</name>
</gene>